<evidence type="ECO:0000256" key="10">
    <source>
        <dbReference type="ARBA" id="ARBA00022884"/>
    </source>
</evidence>
<evidence type="ECO:0000313" key="17">
    <source>
        <dbReference type="Proteomes" id="UP001152759"/>
    </source>
</evidence>
<dbReference type="Proteomes" id="UP001152759">
    <property type="component" value="Chromosome 5"/>
</dbReference>
<evidence type="ECO:0000256" key="1">
    <source>
        <dbReference type="ARBA" id="ARBA00008429"/>
    </source>
</evidence>
<accession>A0A9P0AG04</accession>
<evidence type="ECO:0000313" key="16">
    <source>
        <dbReference type="EMBL" id="CAH0390986.1"/>
    </source>
</evidence>
<dbReference type="AlphaFoldDB" id="A0A9P0AG04"/>
<evidence type="ECO:0000256" key="3">
    <source>
        <dbReference type="ARBA" id="ARBA00017959"/>
    </source>
</evidence>
<gene>
    <name evidence="16" type="ORF">BEMITA_LOCUS9650</name>
</gene>
<feature type="domain" description="Alanyl-transfer RNA synthetases family profile" evidence="15">
    <location>
        <begin position="20"/>
        <end position="813"/>
    </location>
</feature>
<keyword evidence="17" id="KW-1185">Reference proteome</keyword>
<evidence type="ECO:0000256" key="8">
    <source>
        <dbReference type="ARBA" id="ARBA00022833"/>
    </source>
</evidence>
<keyword evidence="5" id="KW-0436">Ligase</keyword>
<evidence type="ECO:0000256" key="14">
    <source>
        <dbReference type="ARBA" id="ARBA00048300"/>
    </source>
</evidence>
<dbReference type="KEGG" id="btab:109031312"/>
<reference evidence="16" key="1">
    <citation type="submission" date="2021-12" db="EMBL/GenBank/DDBJ databases">
        <authorList>
            <person name="King R."/>
        </authorList>
    </citation>
    <scope>NUCLEOTIDE SEQUENCE</scope>
</reference>
<dbReference type="GO" id="GO:0004813">
    <property type="term" value="F:alanine-tRNA ligase activity"/>
    <property type="evidence" value="ECO:0007669"/>
    <property type="project" value="UniProtKB-EC"/>
</dbReference>
<dbReference type="Pfam" id="PF01411">
    <property type="entry name" value="tRNA-synt_2c"/>
    <property type="match status" value="2"/>
</dbReference>
<evidence type="ECO:0000256" key="2">
    <source>
        <dbReference type="ARBA" id="ARBA00013168"/>
    </source>
</evidence>
<dbReference type="PANTHER" id="PTHR11777">
    <property type="entry name" value="ALANYL-TRNA SYNTHETASE"/>
    <property type="match status" value="1"/>
</dbReference>
<dbReference type="InterPro" id="IPR018163">
    <property type="entry name" value="Thr/Ala-tRNA-synth_IIc_edit"/>
</dbReference>
<evidence type="ECO:0000259" key="15">
    <source>
        <dbReference type="PROSITE" id="PS50860"/>
    </source>
</evidence>
<keyword evidence="8" id="KW-0862">Zinc</keyword>
<keyword evidence="12" id="KW-0030">Aminoacyl-tRNA synthetase</keyword>
<dbReference type="SUPFAM" id="SSF55186">
    <property type="entry name" value="ThrRS/AlaRS common domain"/>
    <property type="match status" value="1"/>
</dbReference>
<dbReference type="InterPro" id="IPR018164">
    <property type="entry name" value="Ala-tRNA-synth_IIc_N"/>
</dbReference>
<dbReference type="GO" id="GO:0046872">
    <property type="term" value="F:metal ion binding"/>
    <property type="evidence" value="ECO:0007669"/>
    <property type="project" value="UniProtKB-KW"/>
</dbReference>
<dbReference type="SUPFAM" id="SSF101353">
    <property type="entry name" value="Putative anticodon-binding domain of alanyl-tRNA synthetase (AlaRS)"/>
    <property type="match status" value="1"/>
</dbReference>
<name>A0A9P0AG04_BEMTA</name>
<dbReference type="InterPro" id="IPR045864">
    <property type="entry name" value="aa-tRNA-synth_II/BPL/LPL"/>
</dbReference>
<dbReference type="Gene3D" id="3.30.930.10">
    <property type="entry name" value="Bira Bifunctional Protein, Domain 2"/>
    <property type="match status" value="1"/>
</dbReference>
<dbReference type="PRINTS" id="PR00980">
    <property type="entry name" value="TRNASYNTHALA"/>
</dbReference>
<evidence type="ECO:0000256" key="11">
    <source>
        <dbReference type="ARBA" id="ARBA00022917"/>
    </source>
</evidence>
<protein>
    <recommendedName>
        <fullName evidence="3">Alanine--tRNA ligase</fullName>
        <ecNumber evidence="2">6.1.1.7</ecNumber>
    </recommendedName>
    <alternativeName>
        <fullName evidence="13">Alanyl-tRNA synthetase</fullName>
    </alternativeName>
</protein>
<dbReference type="SUPFAM" id="SSF55681">
    <property type="entry name" value="Class II aaRS and biotin synthetases"/>
    <property type="match status" value="1"/>
</dbReference>
<keyword evidence="4" id="KW-0820">tRNA-binding</keyword>
<dbReference type="CDD" id="cd00673">
    <property type="entry name" value="AlaRS_core"/>
    <property type="match status" value="1"/>
</dbReference>
<proteinExistence type="inferred from homology"/>
<dbReference type="PROSITE" id="PS50860">
    <property type="entry name" value="AA_TRNA_LIGASE_II_ALA"/>
    <property type="match status" value="1"/>
</dbReference>
<dbReference type="FunFam" id="3.30.980.10:FF:000004">
    <property type="entry name" value="Alanine--tRNA ligase, cytoplasmic"/>
    <property type="match status" value="1"/>
</dbReference>
<evidence type="ECO:0000256" key="4">
    <source>
        <dbReference type="ARBA" id="ARBA00022555"/>
    </source>
</evidence>
<keyword evidence="10" id="KW-0694">RNA-binding</keyword>
<evidence type="ECO:0000256" key="13">
    <source>
        <dbReference type="ARBA" id="ARBA00032577"/>
    </source>
</evidence>
<dbReference type="FunFam" id="3.30.930.10:FF:000011">
    <property type="entry name" value="Alanine--tRNA ligase, cytoplasmic"/>
    <property type="match status" value="1"/>
</dbReference>
<keyword evidence="7" id="KW-0547">Nucleotide-binding</keyword>
<keyword evidence="11" id="KW-0648">Protein biosynthesis</keyword>
<comment type="catalytic activity">
    <reaction evidence="14">
        <text>tRNA(Ala) + L-alanine + ATP = L-alanyl-tRNA(Ala) + AMP + diphosphate</text>
        <dbReference type="Rhea" id="RHEA:12540"/>
        <dbReference type="Rhea" id="RHEA-COMP:9657"/>
        <dbReference type="Rhea" id="RHEA-COMP:9923"/>
        <dbReference type="ChEBI" id="CHEBI:30616"/>
        <dbReference type="ChEBI" id="CHEBI:33019"/>
        <dbReference type="ChEBI" id="CHEBI:57972"/>
        <dbReference type="ChEBI" id="CHEBI:78442"/>
        <dbReference type="ChEBI" id="CHEBI:78497"/>
        <dbReference type="ChEBI" id="CHEBI:456215"/>
        <dbReference type="EC" id="6.1.1.7"/>
    </reaction>
</comment>
<dbReference type="InterPro" id="IPR018162">
    <property type="entry name" value="Ala-tRNA-ligase_IIc_anticod-bd"/>
</dbReference>
<evidence type="ECO:0000256" key="6">
    <source>
        <dbReference type="ARBA" id="ARBA00022723"/>
    </source>
</evidence>
<keyword evidence="9" id="KW-0067">ATP-binding</keyword>
<dbReference type="EMBL" id="OU963866">
    <property type="protein sequence ID" value="CAH0390986.1"/>
    <property type="molecule type" value="Genomic_DNA"/>
</dbReference>
<evidence type="ECO:0000256" key="5">
    <source>
        <dbReference type="ARBA" id="ARBA00022598"/>
    </source>
</evidence>
<dbReference type="SMART" id="SM00863">
    <property type="entry name" value="tRNA_SAD"/>
    <property type="match status" value="1"/>
</dbReference>
<dbReference type="InterPro" id="IPR012947">
    <property type="entry name" value="tRNA_SAD"/>
</dbReference>
<dbReference type="GO" id="GO:0005739">
    <property type="term" value="C:mitochondrion"/>
    <property type="evidence" value="ECO:0007669"/>
    <property type="project" value="TreeGrafter"/>
</dbReference>
<comment type="similarity">
    <text evidence="1">Belongs to the class-II aminoacyl-tRNA synthetase family. Alax-L subfamily.</text>
</comment>
<organism evidence="16 17">
    <name type="scientific">Bemisia tabaci</name>
    <name type="common">Sweetpotato whitefly</name>
    <name type="synonym">Aleurodes tabaci</name>
    <dbReference type="NCBI Taxonomy" id="7038"/>
    <lineage>
        <taxon>Eukaryota</taxon>
        <taxon>Metazoa</taxon>
        <taxon>Ecdysozoa</taxon>
        <taxon>Arthropoda</taxon>
        <taxon>Hexapoda</taxon>
        <taxon>Insecta</taxon>
        <taxon>Pterygota</taxon>
        <taxon>Neoptera</taxon>
        <taxon>Paraneoptera</taxon>
        <taxon>Hemiptera</taxon>
        <taxon>Sternorrhyncha</taxon>
        <taxon>Aleyrodoidea</taxon>
        <taxon>Aleyrodidae</taxon>
        <taxon>Aleyrodinae</taxon>
        <taxon>Bemisia</taxon>
    </lineage>
</organism>
<dbReference type="GO" id="GO:0005524">
    <property type="term" value="F:ATP binding"/>
    <property type="evidence" value="ECO:0007669"/>
    <property type="project" value="UniProtKB-KW"/>
</dbReference>
<dbReference type="Gene3D" id="3.30.980.10">
    <property type="entry name" value="Threonyl-trna Synthetase, Chain A, domain 2"/>
    <property type="match status" value="1"/>
</dbReference>
<evidence type="ECO:0000256" key="12">
    <source>
        <dbReference type="ARBA" id="ARBA00023146"/>
    </source>
</evidence>
<evidence type="ECO:0000256" key="7">
    <source>
        <dbReference type="ARBA" id="ARBA00022741"/>
    </source>
</evidence>
<dbReference type="Gene3D" id="2.40.30.130">
    <property type="match status" value="1"/>
</dbReference>
<evidence type="ECO:0000256" key="9">
    <source>
        <dbReference type="ARBA" id="ARBA00022840"/>
    </source>
</evidence>
<sequence>MNSYQQFFRRRFSSNVKDGISSSVVRSRFIDFFSENNHNFIRSSSVVPRNDPTIPFINAGMCQFKHFLSGEMEPPFKRVVNSQKCIRVSGKHNDLNEVGLDGHHHTFFEMLGNWSFNDYSKETACKLAWELLTTPPFSLDTKRLYVTYFGGDTSQSVPPDIETREIWKKIGVQQDHIIAAGMTDNFWEMSRIGPCGPCTEILIDRNHKEGKIPNLSELTELWNIVFIQYNREEDRSLKLLENSHVDTGMGLERVLAVLLNKSSNYDTDLFIPLFETIHKVAGVRKYGGKFGKDDADGLDTIYRKLADHCRMATVSLADGVFPDINPKLKRILRKALTMPTKYFGFDCGENLVVELSKRVAESLVVAYPEIQTNFQKVVTLINHEAEHLKSLQKSSNAEWNRLLALHPELSAVDVQSMLGITTAYKDTQKQMVKRNVKRGDFLPSDLVVRLFDTFGLDLEAAHDLGSVLGFKIDFNDFNEEFGGFKNSSKENTATILKQSKLLSDESLQTLQRLYPKTDDSFKYDYRRVEDNCYAFNKLSSNLLAVINNDDIIFSANSLHEEGNGNVALQQVTLRDGEELSFIFDRTCFYYEAGGQESDVGYILLENSDSHRAKISVMTVKNFNGFVMHRGRVQLESSTSQFPLRSSCSATLIIDENRRLGNMRNHTAVHILHAILGQSQRIVAQRASAVCSDALRLDFNLYGSKLTVADMVSIEDQFKKVILSSIPVEREVVGGDKIFLEDIKLLPGEVYPFETISTIKIKDGEFFSKEACCGTHVLNTKDIEAFVITKCKTQSRMNSISAVTGESAVTASANADRVNLKIEDFKASTKNLNTGSQSEYQDFLKYLEFELKNSVMPVNSYNAIQEFKEMGVNKKLKELCRASVVDELVANIENFSMKTSEKFTVHFLSNPQPLNQRNLLAIIERSFTHDQPAFICGFTGDSVLAICRVPVACVSENFNAKTWMDAAVETFIKQSAKQDNEKIPSSLKKISDEVFFFEKSVKYSKQKKSENAKLIAESAVAKAEEMFS</sequence>
<dbReference type="GO" id="GO:0002161">
    <property type="term" value="F:aminoacyl-tRNA deacylase activity"/>
    <property type="evidence" value="ECO:0007669"/>
    <property type="project" value="TreeGrafter"/>
</dbReference>
<dbReference type="EC" id="6.1.1.7" evidence="2"/>
<dbReference type="InterPro" id="IPR050058">
    <property type="entry name" value="Ala-tRNA_ligase"/>
</dbReference>
<dbReference type="GO" id="GO:0006419">
    <property type="term" value="P:alanyl-tRNA aminoacylation"/>
    <property type="evidence" value="ECO:0007669"/>
    <property type="project" value="InterPro"/>
</dbReference>
<dbReference type="SUPFAM" id="SSF50447">
    <property type="entry name" value="Translation proteins"/>
    <property type="match status" value="1"/>
</dbReference>
<dbReference type="InterPro" id="IPR018165">
    <property type="entry name" value="Ala-tRNA-synth_IIc_core"/>
</dbReference>
<dbReference type="InterPro" id="IPR009000">
    <property type="entry name" value="Transl_B-barrel_sf"/>
</dbReference>
<keyword evidence="6" id="KW-0479">Metal-binding</keyword>
<dbReference type="GO" id="GO:0000049">
    <property type="term" value="F:tRNA binding"/>
    <property type="evidence" value="ECO:0007669"/>
    <property type="project" value="UniProtKB-KW"/>
</dbReference>
<dbReference type="PANTHER" id="PTHR11777:SF9">
    <property type="entry name" value="ALANINE--TRNA LIGASE, CYTOPLASMIC"/>
    <property type="match status" value="1"/>
</dbReference>
<dbReference type="Pfam" id="PF07973">
    <property type="entry name" value="tRNA_SAD"/>
    <property type="match status" value="1"/>
</dbReference>
<dbReference type="InterPro" id="IPR002318">
    <property type="entry name" value="Ala-tRNA-lgiase_IIc"/>
</dbReference>